<gene>
    <name evidence="1" type="ORF">SAMN05216466_122116</name>
</gene>
<evidence type="ECO:0000313" key="2">
    <source>
        <dbReference type="Proteomes" id="UP000199706"/>
    </source>
</evidence>
<sequence>MKGILEYRGCQMANAELSFAREPSPTSDQKSELAVTLVLLALTAQRVLRVADKFDAWTPTLGACHENVRRWVESHSAHKAVRGWLDVSFLALPPARRFTAHSVVADEHGDLFDVTLGASDPGCTFIRHPGSDEDFFYYAFTPGEHTIEYVPPVQAIR</sequence>
<dbReference type="EMBL" id="FNCJ01000022">
    <property type="protein sequence ID" value="SDI42108.1"/>
    <property type="molecule type" value="Genomic_DNA"/>
</dbReference>
<protein>
    <submittedName>
        <fullName evidence="1">Uncharacterized protein</fullName>
    </submittedName>
</protein>
<name>A0A1G8KFF0_9BURK</name>
<dbReference type="OrthoDB" id="9115412at2"/>
<accession>A0A1G8KFF0</accession>
<dbReference type="Proteomes" id="UP000199706">
    <property type="component" value="Unassembled WGS sequence"/>
</dbReference>
<organism evidence="1 2">
    <name type="scientific">Paraburkholderia phenazinium</name>
    <dbReference type="NCBI Taxonomy" id="60549"/>
    <lineage>
        <taxon>Bacteria</taxon>
        <taxon>Pseudomonadati</taxon>
        <taxon>Pseudomonadota</taxon>
        <taxon>Betaproteobacteria</taxon>
        <taxon>Burkholderiales</taxon>
        <taxon>Burkholderiaceae</taxon>
        <taxon>Paraburkholderia</taxon>
    </lineage>
</organism>
<dbReference type="AlphaFoldDB" id="A0A1G8KFF0"/>
<reference evidence="1 2" key="1">
    <citation type="submission" date="2016-10" db="EMBL/GenBank/DDBJ databases">
        <authorList>
            <person name="de Groot N.N."/>
        </authorList>
    </citation>
    <scope>NUCLEOTIDE SEQUENCE [LARGE SCALE GENOMIC DNA]</scope>
    <source>
        <strain evidence="1 2">LMG 2247</strain>
    </source>
</reference>
<evidence type="ECO:0000313" key="1">
    <source>
        <dbReference type="EMBL" id="SDI42108.1"/>
    </source>
</evidence>
<proteinExistence type="predicted"/>